<proteinExistence type="predicted"/>
<dbReference type="GO" id="GO:0051301">
    <property type="term" value="P:cell division"/>
    <property type="evidence" value="ECO:0007669"/>
    <property type="project" value="UniProtKB-KW"/>
</dbReference>
<gene>
    <name evidence="2" type="ORF">J2S25_001276</name>
</gene>
<dbReference type="Proteomes" id="UP001242313">
    <property type="component" value="Unassembled WGS sequence"/>
</dbReference>
<keyword evidence="2" id="KW-0132">Cell division</keyword>
<dbReference type="InterPro" id="IPR047753">
    <property type="entry name" value="YtzI-like"/>
</dbReference>
<dbReference type="RefSeq" id="WP_307191532.1">
    <property type="nucleotide sequence ID" value="NZ_JAUSUN010000005.1"/>
</dbReference>
<organism evidence="2 3">
    <name type="scientific">Mesobacillus stamsii</name>
    <dbReference type="NCBI Taxonomy" id="225347"/>
    <lineage>
        <taxon>Bacteria</taxon>
        <taxon>Bacillati</taxon>
        <taxon>Bacillota</taxon>
        <taxon>Bacilli</taxon>
        <taxon>Bacillales</taxon>
        <taxon>Bacillaceae</taxon>
        <taxon>Mesobacillus</taxon>
    </lineage>
</organism>
<evidence type="ECO:0000256" key="1">
    <source>
        <dbReference type="SAM" id="MobiDB-lite"/>
    </source>
</evidence>
<dbReference type="NCBIfam" id="NF033232">
    <property type="entry name" value="small_YtzI"/>
    <property type="match status" value="1"/>
</dbReference>
<reference evidence="2 3" key="1">
    <citation type="submission" date="2023-07" db="EMBL/GenBank/DDBJ databases">
        <title>Genomic Encyclopedia of Type Strains, Phase IV (KMG-IV): sequencing the most valuable type-strain genomes for metagenomic binning, comparative biology and taxonomic classification.</title>
        <authorList>
            <person name="Goeker M."/>
        </authorList>
    </citation>
    <scope>NUCLEOTIDE SEQUENCE [LARGE SCALE GENOMIC DNA]</scope>
    <source>
        <strain evidence="2 3">DSM 19598</strain>
    </source>
</reference>
<comment type="caution">
    <text evidence="2">The sequence shown here is derived from an EMBL/GenBank/DDBJ whole genome shotgun (WGS) entry which is preliminary data.</text>
</comment>
<sequence>MYTILIISVLIVILVLVLSVFSTSKAYQFKHTVDPIESNSEEGKPENETKNLETNKKEL</sequence>
<protein>
    <submittedName>
        <fullName evidence="2">Cell division protein FtsL</fullName>
    </submittedName>
</protein>
<evidence type="ECO:0000313" key="2">
    <source>
        <dbReference type="EMBL" id="MDQ0413094.1"/>
    </source>
</evidence>
<keyword evidence="3" id="KW-1185">Reference proteome</keyword>
<accession>A0ABU0FUQ4</accession>
<feature type="region of interest" description="Disordered" evidence="1">
    <location>
        <begin position="35"/>
        <end position="59"/>
    </location>
</feature>
<name>A0ABU0FUQ4_9BACI</name>
<feature type="compositionally biased region" description="Basic and acidic residues" evidence="1">
    <location>
        <begin position="41"/>
        <end position="59"/>
    </location>
</feature>
<keyword evidence="2" id="KW-0131">Cell cycle</keyword>
<dbReference type="EMBL" id="JAUSUN010000005">
    <property type="protein sequence ID" value="MDQ0413094.1"/>
    <property type="molecule type" value="Genomic_DNA"/>
</dbReference>
<evidence type="ECO:0000313" key="3">
    <source>
        <dbReference type="Proteomes" id="UP001242313"/>
    </source>
</evidence>